<dbReference type="EMBL" id="JAQQDW010000180">
    <property type="protein sequence ID" value="MFM0109210.1"/>
    <property type="molecule type" value="Genomic_DNA"/>
</dbReference>
<organism evidence="1 2">
    <name type="scientific">Paraburkholderia rhynchosiae</name>
    <dbReference type="NCBI Taxonomy" id="487049"/>
    <lineage>
        <taxon>Bacteria</taxon>
        <taxon>Pseudomonadati</taxon>
        <taxon>Pseudomonadota</taxon>
        <taxon>Betaproteobacteria</taxon>
        <taxon>Burkholderiales</taxon>
        <taxon>Burkholderiaceae</taxon>
        <taxon>Paraburkholderia</taxon>
    </lineage>
</organism>
<reference evidence="1 2" key="1">
    <citation type="journal article" date="2024" name="Chem. Sci.">
        <title>Discovery of megapolipeptins by genome mining of a Burkholderiales bacteria collection.</title>
        <authorList>
            <person name="Paulo B.S."/>
            <person name="Recchia M.J.J."/>
            <person name="Lee S."/>
            <person name="Fergusson C.H."/>
            <person name="Romanowski S.B."/>
            <person name="Hernandez A."/>
            <person name="Krull N."/>
            <person name="Liu D.Y."/>
            <person name="Cavanagh H."/>
            <person name="Bos A."/>
            <person name="Gray C.A."/>
            <person name="Murphy B.T."/>
            <person name="Linington R.G."/>
            <person name="Eustaquio A.S."/>
        </authorList>
    </citation>
    <scope>NUCLEOTIDE SEQUENCE [LARGE SCALE GENOMIC DNA]</scope>
    <source>
        <strain evidence="1 2">RL18-126-BIB-B</strain>
    </source>
</reference>
<sequence length="629" mass="69985">MRYLATLWLGGCIALGAVTAACVLLDQEESTAGFLLLVAVVLLSLLDSFISSVIFSVVGAVLLSYFFTAPIDSFHISKPQDSFALVAFLVTSLAITTLVRRIGRVEKTQRAQAQLLELTHDIIIVRDKNDVITYWNQAAETLYGWKKEEAMGKFIDELLSSVFPLPRDQLQRIFLRDGQWEGELIHTRRDGTEIIVTSRWALQRDGAGNPLATLETNNDITQRRRAEDLLRKSQAQYFAEAQKLSRTGSFGWNFSSGEVFWSEQTFSIFEYDPAVAPTIELVRQRMHPDDIRVLEEILEQASGSTADFDVEHRLLFPDGRIKHLHVLAHATNGHPNNRLLIGAVMDVTRAKQTEEQLRHAQSELERVSRVTALGELSASIAHEVGQPLSAIVTNGEACLRWLHRQPPDMEEIEGCVSQMTDEGNRAAAIVQRVRALMKGVPPDRAPIAINGVVEEAIAVIRRDIERQNASLTRRLATGLPLILGDHVQLQQVLVNLINNGLQSMASVDGRRELVVQSRLDPEGNVVVAVKDSGAGVREANLPRLFEPFFTTRSSGMGMGLAISSSIVEAHGGQIWASNNPDGGATFSFSLPPAMKEEVRERYTGRPARRWFSLHMRSYHVTERRCQVSC</sequence>
<gene>
    <name evidence="1" type="ORF">PQR01_39000</name>
</gene>
<evidence type="ECO:0000313" key="2">
    <source>
        <dbReference type="Proteomes" id="UP001629235"/>
    </source>
</evidence>
<name>A0ACC7NQA1_9BURK</name>
<proteinExistence type="predicted"/>
<protein>
    <submittedName>
        <fullName evidence="1">PAS domain S-box protein</fullName>
    </submittedName>
</protein>
<keyword evidence="2" id="KW-1185">Reference proteome</keyword>
<dbReference type="Proteomes" id="UP001629235">
    <property type="component" value="Unassembled WGS sequence"/>
</dbReference>
<accession>A0ACC7NQA1</accession>
<evidence type="ECO:0000313" key="1">
    <source>
        <dbReference type="EMBL" id="MFM0109210.1"/>
    </source>
</evidence>
<comment type="caution">
    <text evidence="1">The sequence shown here is derived from an EMBL/GenBank/DDBJ whole genome shotgun (WGS) entry which is preliminary data.</text>
</comment>